<proteinExistence type="predicted"/>
<gene>
    <name evidence="1" type="ORF">Pla144_49850</name>
</gene>
<organism evidence="1 2">
    <name type="scientific">Bythopirellula polymerisocia</name>
    <dbReference type="NCBI Taxonomy" id="2528003"/>
    <lineage>
        <taxon>Bacteria</taxon>
        <taxon>Pseudomonadati</taxon>
        <taxon>Planctomycetota</taxon>
        <taxon>Planctomycetia</taxon>
        <taxon>Pirellulales</taxon>
        <taxon>Lacipirellulaceae</taxon>
        <taxon>Bythopirellula</taxon>
    </lineage>
</organism>
<keyword evidence="2" id="KW-1185">Reference proteome</keyword>
<name>A0A5C6C845_9BACT</name>
<accession>A0A5C6C845</accession>
<reference evidence="1 2" key="1">
    <citation type="submission" date="2019-02" db="EMBL/GenBank/DDBJ databases">
        <title>Deep-cultivation of Planctomycetes and their phenomic and genomic characterization uncovers novel biology.</title>
        <authorList>
            <person name="Wiegand S."/>
            <person name="Jogler M."/>
            <person name="Boedeker C."/>
            <person name="Pinto D."/>
            <person name="Vollmers J."/>
            <person name="Rivas-Marin E."/>
            <person name="Kohn T."/>
            <person name="Peeters S.H."/>
            <person name="Heuer A."/>
            <person name="Rast P."/>
            <person name="Oberbeckmann S."/>
            <person name="Bunk B."/>
            <person name="Jeske O."/>
            <person name="Meyerdierks A."/>
            <person name="Storesund J.E."/>
            <person name="Kallscheuer N."/>
            <person name="Luecker S."/>
            <person name="Lage O.M."/>
            <person name="Pohl T."/>
            <person name="Merkel B.J."/>
            <person name="Hornburger P."/>
            <person name="Mueller R.-W."/>
            <person name="Bruemmer F."/>
            <person name="Labrenz M."/>
            <person name="Spormann A.M."/>
            <person name="Op Den Camp H."/>
            <person name="Overmann J."/>
            <person name="Amann R."/>
            <person name="Jetten M.S.M."/>
            <person name="Mascher T."/>
            <person name="Medema M.H."/>
            <person name="Devos D.P."/>
            <person name="Kaster A.-K."/>
            <person name="Ovreas L."/>
            <person name="Rohde M."/>
            <person name="Galperin M.Y."/>
            <person name="Jogler C."/>
        </authorList>
    </citation>
    <scope>NUCLEOTIDE SEQUENCE [LARGE SCALE GENOMIC DNA]</scope>
    <source>
        <strain evidence="1 2">Pla144</strain>
    </source>
</reference>
<dbReference type="Proteomes" id="UP000318437">
    <property type="component" value="Unassembled WGS sequence"/>
</dbReference>
<dbReference type="AlphaFoldDB" id="A0A5C6C845"/>
<comment type="caution">
    <text evidence="1">The sequence shown here is derived from an EMBL/GenBank/DDBJ whole genome shotgun (WGS) entry which is preliminary data.</text>
</comment>
<protein>
    <submittedName>
        <fullName evidence="1">Uncharacterized protein</fullName>
    </submittedName>
</protein>
<dbReference type="EMBL" id="SJPS01000016">
    <property type="protein sequence ID" value="TWU20338.1"/>
    <property type="molecule type" value="Genomic_DNA"/>
</dbReference>
<evidence type="ECO:0000313" key="2">
    <source>
        <dbReference type="Proteomes" id="UP000318437"/>
    </source>
</evidence>
<evidence type="ECO:0000313" key="1">
    <source>
        <dbReference type="EMBL" id="TWU20338.1"/>
    </source>
</evidence>
<sequence length="103" mass="11281">MSFQLRTNSVALNAFIPVYASSPPYSIPLTPALCVSQERWPFTGLEFLRCGITKPRAVFFENGSQRGVTDITASRPTAYCRLPNATLASPQTDHSDDAQQSSL</sequence>